<keyword evidence="1" id="KW-0540">Nuclease</keyword>
<reference evidence="3 4" key="1">
    <citation type="submission" date="2016-03" db="EMBL/GenBank/DDBJ databases">
        <title>Whole genome sequencing of Grifola frondosa 9006-11.</title>
        <authorList>
            <person name="Min B."/>
            <person name="Park H."/>
            <person name="Kim J.-G."/>
            <person name="Cho H."/>
            <person name="Oh Y.-L."/>
            <person name="Kong W.-S."/>
            <person name="Choi I.-G."/>
        </authorList>
    </citation>
    <scope>NUCLEOTIDE SEQUENCE [LARGE SCALE GENOMIC DNA]</scope>
    <source>
        <strain evidence="3 4">9006-11</strain>
    </source>
</reference>
<evidence type="ECO:0000256" key="2">
    <source>
        <dbReference type="SAM" id="MobiDB-lite"/>
    </source>
</evidence>
<dbReference type="InterPro" id="IPR022894">
    <property type="entry name" value="Oligoribonuclease"/>
</dbReference>
<gene>
    <name evidence="3" type="ORF">A0H81_01970</name>
</gene>
<proteinExistence type="predicted"/>
<protein>
    <submittedName>
        <fullName evidence="3">Uncharacterized protein</fullName>
    </submittedName>
</protein>
<evidence type="ECO:0000313" key="3">
    <source>
        <dbReference type="EMBL" id="OBZ77499.1"/>
    </source>
</evidence>
<dbReference type="PANTHER" id="PTHR11046">
    <property type="entry name" value="OLIGORIBONUCLEASE, MITOCHONDRIAL"/>
    <property type="match status" value="1"/>
</dbReference>
<dbReference type="GO" id="GO:0000175">
    <property type="term" value="F:3'-5'-RNA exonuclease activity"/>
    <property type="evidence" value="ECO:0007669"/>
    <property type="project" value="InterPro"/>
</dbReference>
<sequence length="642" mass="72555">MQLVEEVTRADGITISGDGTTHKHVNYESRNVYLNTADSHTRRFLGVHAAPNHTSEKQLDGWKKIIEDLYETYNSSPHGMEFPADKCEFARKVRGMTTDHAEDQKKLQRLVEEWKRACDREIRGEKAMLSMAPETLIPLLVDESARAVEEVGGLEAWTALSEHEQDTRNKEIMKKISAHLGEECYSALSDDEKHATDLFVRGYCCMHKELNSVKGGNTKMVTFWEAAGLTGPIKLMNRDNAAAAAFGGSSAAQSRAEEVSVGGAVKTTSLAGAIFHHKDDKKGQQDTLRIFFEASSTVGAMVRFPDTSNTRYQSHCEAAAELLVHLPLYMEFLEMVRDKKDSRRFNHMEENVYKALKDIPTLTELCVLVLYSQSISHPYMRCVRGPESGSGNHLDLGPLHDKLKAHCCRVIEKPSLLLAPDASYELGSLDGKLWERPDAFYAVQRLRSALPHLQGVLVAFFKGALETWERFTVEFAPGGTISQLTEDQRNEAWMKSTNDDNEGGLGSFRVGLRQAPSMTIHQYNARVIYKTNKTREYIKTLKPIDHQFLRERARFIDSSGLEKSQRREQHEEDNRVVGEKRKKDKAKEEKSDAKRAKLNALTVILDVSRLTMDTITVAEIDLQLDWHRQFDTGNIRKNPSAR</sequence>
<dbReference type="PANTHER" id="PTHR11046:SF25">
    <property type="match status" value="1"/>
</dbReference>
<accession>A0A1C7MM20</accession>
<dbReference type="Proteomes" id="UP000092993">
    <property type="component" value="Unassembled WGS sequence"/>
</dbReference>
<dbReference type="STRING" id="5627.A0A1C7MM20"/>
<dbReference type="EMBL" id="LUGG01000002">
    <property type="protein sequence ID" value="OBZ77499.1"/>
    <property type="molecule type" value="Genomic_DNA"/>
</dbReference>
<keyword evidence="1" id="KW-0378">Hydrolase</keyword>
<evidence type="ECO:0000256" key="1">
    <source>
        <dbReference type="ARBA" id="ARBA00022722"/>
    </source>
</evidence>
<feature type="region of interest" description="Disordered" evidence="2">
    <location>
        <begin position="559"/>
        <end position="592"/>
    </location>
</feature>
<comment type="caution">
    <text evidence="3">The sequence shown here is derived from an EMBL/GenBank/DDBJ whole genome shotgun (WGS) entry which is preliminary data.</text>
</comment>
<feature type="compositionally biased region" description="Basic and acidic residues" evidence="2">
    <location>
        <begin position="563"/>
        <end position="592"/>
    </location>
</feature>
<dbReference type="OrthoDB" id="3236156at2759"/>
<organism evidence="3 4">
    <name type="scientific">Grifola frondosa</name>
    <name type="common">Maitake</name>
    <name type="synonym">Polyporus frondosus</name>
    <dbReference type="NCBI Taxonomy" id="5627"/>
    <lineage>
        <taxon>Eukaryota</taxon>
        <taxon>Fungi</taxon>
        <taxon>Dikarya</taxon>
        <taxon>Basidiomycota</taxon>
        <taxon>Agaricomycotina</taxon>
        <taxon>Agaricomycetes</taxon>
        <taxon>Polyporales</taxon>
        <taxon>Grifolaceae</taxon>
        <taxon>Grifola</taxon>
    </lineage>
</organism>
<evidence type="ECO:0000313" key="4">
    <source>
        <dbReference type="Proteomes" id="UP000092993"/>
    </source>
</evidence>
<name>A0A1C7MM20_GRIFR</name>
<keyword evidence="4" id="KW-1185">Reference proteome</keyword>
<dbReference type="OMA" id="SISHPYM"/>
<dbReference type="AlphaFoldDB" id="A0A1C7MM20"/>